<comment type="caution">
    <text evidence="1">The sequence shown here is derived from an EMBL/GenBank/DDBJ whole genome shotgun (WGS) entry which is preliminary data.</text>
</comment>
<protein>
    <submittedName>
        <fullName evidence="1">Uncharacterized protein</fullName>
    </submittedName>
</protein>
<name>A0ABT2AXW3_9ACTN</name>
<organism evidence="1 2">
    <name type="scientific">Streptomyces pyxinicus</name>
    <dbReference type="NCBI Taxonomy" id="2970331"/>
    <lineage>
        <taxon>Bacteria</taxon>
        <taxon>Bacillati</taxon>
        <taxon>Actinomycetota</taxon>
        <taxon>Actinomycetes</taxon>
        <taxon>Kitasatosporales</taxon>
        <taxon>Streptomycetaceae</taxon>
        <taxon>Streptomyces</taxon>
    </lineage>
</organism>
<reference evidence="1 2" key="1">
    <citation type="submission" date="2022-08" db="EMBL/GenBank/DDBJ databases">
        <authorList>
            <person name="Somphong A."/>
            <person name="Phongsopitanun W."/>
        </authorList>
    </citation>
    <scope>NUCLEOTIDE SEQUENCE [LARGE SCALE GENOMIC DNA]</scope>
    <source>
        <strain evidence="1 2">LP11</strain>
    </source>
</reference>
<dbReference type="RefSeq" id="WP_258777451.1">
    <property type="nucleotide sequence ID" value="NZ_JANUGP010000004.1"/>
</dbReference>
<sequence>MSEARGITVTIKYGKSYEDTWAVFKGSAGDVRQDILDFFGIESDSVTGLTLSDVVTNATQIAHGKGLIATQLGATVIAQEPAATPAKSQGDPWASVGATNQPVTVADQAPAASPEQDKNAWILREIESKATRAELKKLWAGNQSFFADPAVMTAYKAKGKALAA</sequence>
<dbReference type="Proteomes" id="UP001205612">
    <property type="component" value="Unassembled WGS sequence"/>
</dbReference>
<keyword evidence="2" id="KW-1185">Reference proteome</keyword>
<accession>A0ABT2AXW3</accession>
<evidence type="ECO:0000313" key="1">
    <source>
        <dbReference type="EMBL" id="MCS0601084.1"/>
    </source>
</evidence>
<dbReference type="EMBL" id="JANUGP010000004">
    <property type="protein sequence ID" value="MCS0601084.1"/>
    <property type="molecule type" value="Genomic_DNA"/>
</dbReference>
<evidence type="ECO:0000313" key="2">
    <source>
        <dbReference type="Proteomes" id="UP001205612"/>
    </source>
</evidence>
<proteinExistence type="predicted"/>
<gene>
    <name evidence="1" type="ORF">NX794_07545</name>
</gene>